<evidence type="ECO:0000256" key="4">
    <source>
        <dbReference type="SAM" id="MobiDB-lite"/>
    </source>
</evidence>
<comment type="caution">
    <text evidence="7">The sequence shown here is derived from an EMBL/GenBank/DDBJ whole genome shotgun (WGS) entry which is preliminary data.</text>
</comment>
<keyword evidence="3" id="KW-0175">Coiled coil</keyword>
<evidence type="ECO:0000256" key="1">
    <source>
        <dbReference type="ARBA" id="ARBA00009477"/>
    </source>
</evidence>
<evidence type="ECO:0000313" key="8">
    <source>
        <dbReference type="Proteomes" id="UP001257234"/>
    </source>
</evidence>
<evidence type="ECO:0000313" key="7">
    <source>
        <dbReference type="EMBL" id="MDR5590486.1"/>
    </source>
</evidence>
<proteinExistence type="inferred from homology"/>
<dbReference type="Gene3D" id="1.10.287.470">
    <property type="entry name" value="Helix hairpin bin"/>
    <property type="match status" value="1"/>
</dbReference>
<feature type="domain" description="CusB-like beta-barrel" evidence="5">
    <location>
        <begin position="239"/>
        <end position="309"/>
    </location>
</feature>
<dbReference type="Pfam" id="PF25973">
    <property type="entry name" value="BSH_CzcB"/>
    <property type="match status" value="1"/>
</dbReference>
<evidence type="ECO:0000256" key="2">
    <source>
        <dbReference type="ARBA" id="ARBA00022448"/>
    </source>
</evidence>
<dbReference type="InterPro" id="IPR051909">
    <property type="entry name" value="MFP_Cation_Efflux"/>
</dbReference>
<accession>A0ABU1EQ22</accession>
<evidence type="ECO:0000259" key="6">
    <source>
        <dbReference type="Pfam" id="PF25973"/>
    </source>
</evidence>
<dbReference type="InterPro" id="IPR058647">
    <property type="entry name" value="BSH_CzcB-like"/>
</dbReference>
<dbReference type="SUPFAM" id="SSF111369">
    <property type="entry name" value="HlyD-like secretion proteins"/>
    <property type="match status" value="1"/>
</dbReference>
<name>A0ABU1EQ22_9FLAO</name>
<keyword evidence="2" id="KW-0813">Transport</keyword>
<dbReference type="NCBIfam" id="TIGR01730">
    <property type="entry name" value="RND_mfp"/>
    <property type="match status" value="1"/>
</dbReference>
<feature type="compositionally biased region" description="Basic and acidic residues" evidence="4">
    <location>
        <begin position="21"/>
        <end position="31"/>
    </location>
</feature>
<evidence type="ECO:0000259" key="5">
    <source>
        <dbReference type="Pfam" id="PF25954"/>
    </source>
</evidence>
<dbReference type="Pfam" id="PF25954">
    <property type="entry name" value="Beta-barrel_RND_2"/>
    <property type="match status" value="1"/>
</dbReference>
<sequence length="395" mass="44227">MKLINILLVTISLFVTSCAENKENKTSEENSTKNSDTTNKPVQKEVMLTSAQFEALDMKIDTLNKRMMSGFVEANGHLEVPPQSEATVTPVIGGNVTSIEVIEGDEVNKGSVLAYLSHPDIIKVQTDYINTANRLQFLQKDFERQKKLYEEGVGSGETFQKAESELESAKGHLKGMEAQLRQLHINPSSIRNGNIQQQIPVLSPINGAIQKVNIKTGQFVEARSNMFEIINTHHVHADLMVFEKDVAKVKKGQKVYFNIASQPNKEMEASILSIGKNFEQDPKALHVHAEIKDRKENLVPGMYVRGRIAVEDIKTLAVPEAALAKNADKFFIFRAEKEGEDWSFKPLEVSTGARENEWTEIKFLNETTPDSRFALNNAYYLMAEMNKGEGGGHHH</sequence>
<comment type="similarity">
    <text evidence="1">Belongs to the membrane fusion protein (MFP) (TC 8.A.1) family.</text>
</comment>
<feature type="coiled-coil region" evidence="3">
    <location>
        <begin position="159"/>
        <end position="186"/>
    </location>
</feature>
<protein>
    <submittedName>
        <fullName evidence="7">Efflux RND transporter periplasmic adaptor subunit</fullName>
    </submittedName>
</protein>
<dbReference type="RefSeq" id="WP_309561362.1">
    <property type="nucleotide sequence ID" value="NZ_JAVJIU010000003.1"/>
</dbReference>
<dbReference type="InterPro" id="IPR058792">
    <property type="entry name" value="Beta-barrel_RND_2"/>
</dbReference>
<dbReference type="PANTHER" id="PTHR30097:SF4">
    <property type="entry name" value="SLR6042 PROTEIN"/>
    <property type="match status" value="1"/>
</dbReference>
<feature type="domain" description="CzcB-like barrel-sandwich hybrid" evidence="6">
    <location>
        <begin position="85"/>
        <end position="229"/>
    </location>
</feature>
<evidence type="ECO:0000256" key="3">
    <source>
        <dbReference type="SAM" id="Coils"/>
    </source>
</evidence>
<dbReference type="InterPro" id="IPR006143">
    <property type="entry name" value="RND_pump_MFP"/>
</dbReference>
<dbReference type="Gene3D" id="2.40.420.20">
    <property type="match status" value="1"/>
</dbReference>
<dbReference type="Gene3D" id="2.40.50.100">
    <property type="match status" value="1"/>
</dbReference>
<keyword evidence="8" id="KW-1185">Reference proteome</keyword>
<reference evidence="8" key="1">
    <citation type="submission" date="2023-07" db="EMBL/GenBank/DDBJ databases">
        <title>Christiangramia sp. SM2212., a novel bacterium of the family Flavobacteriaceae isolated from the sea sediment.</title>
        <authorList>
            <person name="Wang J."/>
            <person name="Zhang X."/>
        </authorList>
    </citation>
    <scope>NUCLEOTIDE SEQUENCE [LARGE SCALE GENOMIC DNA]</scope>
    <source>
        <strain evidence="8">SM2212</strain>
    </source>
</reference>
<organism evidence="7 8">
    <name type="scientific">Christiangramia sediminicola</name>
    <dbReference type="NCBI Taxonomy" id="3073267"/>
    <lineage>
        <taxon>Bacteria</taxon>
        <taxon>Pseudomonadati</taxon>
        <taxon>Bacteroidota</taxon>
        <taxon>Flavobacteriia</taxon>
        <taxon>Flavobacteriales</taxon>
        <taxon>Flavobacteriaceae</taxon>
        <taxon>Christiangramia</taxon>
    </lineage>
</organism>
<dbReference type="PROSITE" id="PS51257">
    <property type="entry name" value="PROKAR_LIPOPROTEIN"/>
    <property type="match status" value="1"/>
</dbReference>
<dbReference type="Proteomes" id="UP001257234">
    <property type="component" value="Unassembled WGS sequence"/>
</dbReference>
<dbReference type="EMBL" id="JAVJIU010000003">
    <property type="protein sequence ID" value="MDR5590486.1"/>
    <property type="molecule type" value="Genomic_DNA"/>
</dbReference>
<feature type="region of interest" description="Disordered" evidence="4">
    <location>
        <begin position="21"/>
        <end position="41"/>
    </location>
</feature>
<dbReference type="PANTHER" id="PTHR30097">
    <property type="entry name" value="CATION EFFLUX SYSTEM PROTEIN CUSB"/>
    <property type="match status" value="1"/>
</dbReference>
<gene>
    <name evidence="7" type="ORF">RE431_07540</name>
</gene>